<keyword evidence="2" id="KW-1003">Cell membrane</keyword>
<dbReference type="InterPro" id="IPR004268">
    <property type="entry name" value="MurJ"/>
</dbReference>
<keyword evidence="7 10" id="KW-0472">Membrane</keyword>
<evidence type="ECO:0000256" key="5">
    <source>
        <dbReference type="ARBA" id="ARBA00022984"/>
    </source>
</evidence>
<reference evidence="12" key="1">
    <citation type="submission" date="2016-10" db="EMBL/GenBank/DDBJ databases">
        <authorList>
            <person name="Varghese N."/>
            <person name="Submissions S."/>
        </authorList>
    </citation>
    <scope>NUCLEOTIDE SEQUENCE [LARGE SCALE GENOMIC DNA]</scope>
    <source>
        <strain evidence="12">DSM 25811 / CCM 8410 / LMG 26954 / E90</strain>
    </source>
</reference>
<dbReference type="InterPro" id="IPR050833">
    <property type="entry name" value="Poly_Biosynth_Transport"/>
</dbReference>
<comment type="similarity">
    <text evidence="9">Belongs to the MurJ/MviN family.</text>
</comment>
<evidence type="ECO:0000256" key="6">
    <source>
        <dbReference type="ARBA" id="ARBA00022989"/>
    </source>
</evidence>
<evidence type="ECO:0000256" key="10">
    <source>
        <dbReference type="SAM" id="Phobius"/>
    </source>
</evidence>
<dbReference type="AlphaFoldDB" id="A0A1G6NQJ2"/>
<feature type="transmembrane region" description="Helical" evidence="10">
    <location>
        <begin position="381"/>
        <end position="400"/>
    </location>
</feature>
<feature type="transmembrane region" description="Helical" evidence="10">
    <location>
        <begin position="160"/>
        <end position="180"/>
    </location>
</feature>
<evidence type="ECO:0000313" key="11">
    <source>
        <dbReference type="EMBL" id="SDC69978.1"/>
    </source>
</evidence>
<evidence type="ECO:0000256" key="3">
    <source>
        <dbReference type="ARBA" id="ARBA00022692"/>
    </source>
</evidence>
<feature type="transmembrane region" description="Helical" evidence="10">
    <location>
        <begin position="44"/>
        <end position="70"/>
    </location>
</feature>
<keyword evidence="5" id="KW-0573">Peptidoglycan synthesis</keyword>
<dbReference type="GO" id="GO:0005886">
    <property type="term" value="C:plasma membrane"/>
    <property type="evidence" value="ECO:0007669"/>
    <property type="project" value="UniProtKB-SubCell"/>
</dbReference>
<evidence type="ECO:0000256" key="9">
    <source>
        <dbReference type="ARBA" id="ARBA00061532"/>
    </source>
</evidence>
<feature type="transmembrane region" description="Helical" evidence="10">
    <location>
        <begin position="440"/>
        <end position="460"/>
    </location>
</feature>
<feature type="transmembrane region" description="Helical" evidence="10">
    <location>
        <begin position="307"/>
        <end position="333"/>
    </location>
</feature>
<feature type="transmembrane region" description="Helical" evidence="10">
    <location>
        <begin position="186"/>
        <end position="207"/>
    </location>
</feature>
<name>A0A1G6NQJ2_NIADE</name>
<feature type="transmembrane region" description="Helical" evidence="10">
    <location>
        <begin position="12"/>
        <end position="38"/>
    </location>
</feature>
<dbReference type="EMBL" id="FMZO01000003">
    <property type="protein sequence ID" value="SDC69978.1"/>
    <property type="molecule type" value="Genomic_DNA"/>
</dbReference>
<dbReference type="RefSeq" id="WP_176954349.1">
    <property type="nucleotide sequence ID" value="NZ_FMZO01000003.1"/>
</dbReference>
<feature type="transmembrane region" description="Helical" evidence="10">
    <location>
        <begin position="406"/>
        <end position="428"/>
    </location>
</feature>
<dbReference type="PANTHER" id="PTHR30250:SF11">
    <property type="entry name" value="O-ANTIGEN TRANSPORTER-RELATED"/>
    <property type="match status" value="1"/>
</dbReference>
<evidence type="ECO:0000256" key="4">
    <source>
        <dbReference type="ARBA" id="ARBA00022960"/>
    </source>
</evidence>
<keyword evidence="12" id="KW-1185">Reference proteome</keyword>
<gene>
    <name evidence="11" type="ORF">SAMN04487894_103357</name>
</gene>
<keyword evidence="3 10" id="KW-0812">Transmembrane</keyword>
<evidence type="ECO:0000313" key="12">
    <source>
        <dbReference type="Proteomes" id="UP000198757"/>
    </source>
</evidence>
<feature type="transmembrane region" description="Helical" evidence="10">
    <location>
        <begin position="472"/>
        <end position="490"/>
    </location>
</feature>
<dbReference type="GO" id="GO:0008360">
    <property type="term" value="P:regulation of cell shape"/>
    <property type="evidence" value="ECO:0007669"/>
    <property type="project" value="UniProtKB-KW"/>
</dbReference>
<evidence type="ECO:0000256" key="7">
    <source>
        <dbReference type="ARBA" id="ARBA00023136"/>
    </source>
</evidence>
<accession>A0A1G6NQJ2</accession>
<feature type="transmembrane region" description="Helical" evidence="10">
    <location>
        <begin position="91"/>
        <end position="110"/>
    </location>
</feature>
<proteinExistence type="inferred from homology"/>
<evidence type="ECO:0000256" key="1">
    <source>
        <dbReference type="ARBA" id="ARBA00004651"/>
    </source>
</evidence>
<sequence>MFKKESLIRGSALSVVFNAIAKLLQVVNIFSVSIFFGANNNTDLFYFLLNLITITIAGFISGMDATVIIPEFMRRRENVDLKKAMGFINKYVFIYLIIGVLFCCLGSIEPLKIYSTFSKFDVDTLTGNKVILILCLPLLGLMLTTNLLSNVLMSHRYFTLPSIVNLINNFFSLFFLFLFFRQLKLVSILVGMLLGYFINLLILCYILKVKLKWRFGVVDWKFEKRIFRFISNSQIVALIVSGRTYLTQFLLSGLSGGTLTAINWGGQISSIPETFINSQVYNVMGVKFSEDFARNEVNKSIDLFRRVFFILLIVTGACITFLFLCSTQIASLLNFRNKVSGETMDILVRSIKYLSLIPFINIITFLVSKLLAATQKISFRFVVYSFIGQVALLALIVLLVGTNGYLGYIMATVLGFSIIALLNFLLMGQYFNFAIVKRTALSFFYVLFSLVVLVMIVRYIDSVLHMSSRNTFAYVFFVLVVVFIFSFLNLKKHVSAFRKSL</sequence>
<dbReference type="PANTHER" id="PTHR30250">
    <property type="entry name" value="PST FAMILY PREDICTED COLANIC ACID TRANSPORTER"/>
    <property type="match status" value="1"/>
</dbReference>
<comment type="function">
    <text evidence="8">Involved in peptidoglycan biosynthesis. Transports lipid-linked peptidoglycan precursors from the inner to the outer leaflet of the cytoplasmic membrane.</text>
</comment>
<protein>
    <submittedName>
        <fullName evidence="11">Peptidoglycan biosynthesis protein MviN/MurJ, putative lipid II flippase</fullName>
    </submittedName>
</protein>
<keyword evidence="6 10" id="KW-1133">Transmembrane helix</keyword>
<dbReference type="GO" id="GO:0009252">
    <property type="term" value="P:peptidoglycan biosynthetic process"/>
    <property type="evidence" value="ECO:0007669"/>
    <property type="project" value="UniProtKB-KW"/>
</dbReference>
<organism evidence="11 12">
    <name type="scientific">Niabella drilacis (strain DSM 25811 / CCM 8410 / CCUG 62505 / LMG 26954 / E90)</name>
    <dbReference type="NCBI Taxonomy" id="1285928"/>
    <lineage>
        <taxon>Bacteria</taxon>
        <taxon>Pseudomonadati</taxon>
        <taxon>Bacteroidota</taxon>
        <taxon>Chitinophagia</taxon>
        <taxon>Chitinophagales</taxon>
        <taxon>Chitinophagaceae</taxon>
        <taxon>Niabella</taxon>
    </lineage>
</organism>
<feature type="transmembrane region" description="Helical" evidence="10">
    <location>
        <begin position="130"/>
        <end position="148"/>
    </location>
</feature>
<feature type="transmembrane region" description="Helical" evidence="10">
    <location>
        <begin position="353"/>
        <end position="372"/>
    </location>
</feature>
<dbReference type="Proteomes" id="UP000198757">
    <property type="component" value="Unassembled WGS sequence"/>
</dbReference>
<comment type="subcellular location">
    <subcellularLocation>
        <location evidence="1">Cell membrane</location>
        <topology evidence="1">Multi-pass membrane protein</topology>
    </subcellularLocation>
</comment>
<dbReference type="Pfam" id="PF03023">
    <property type="entry name" value="MurJ"/>
    <property type="match status" value="1"/>
</dbReference>
<evidence type="ECO:0000256" key="8">
    <source>
        <dbReference type="ARBA" id="ARBA00060041"/>
    </source>
</evidence>
<dbReference type="STRING" id="1285928.SAMN04487894_103357"/>
<keyword evidence="4" id="KW-0133">Cell shape</keyword>
<evidence type="ECO:0000256" key="2">
    <source>
        <dbReference type="ARBA" id="ARBA00022475"/>
    </source>
</evidence>